<dbReference type="Proteomes" id="UP000061569">
    <property type="component" value="Chromosome"/>
</dbReference>
<proteinExistence type="predicted"/>
<evidence type="ECO:0000313" key="1">
    <source>
        <dbReference type="EMBL" id="ALN58341.1"/>
    </source>
</evidence>
<name>A0A0S2DIA4_LYSEN</name>
<organism evidence="1 2">
    <name type="scientific">Lysobacter enzymogenes</name>
    <dbReference type="NCBI Taxonomy" id="69"/>
    <lineage>
        <taxon>Bacteria</taxon>
        <taxon>Pseudomonadati</taxon>
        <taxon>Pseudomonadota</taxon>
        <taxon>Gammaproteobacteria</taxon>
        <taxon>Lysobacterales</taxon>
        <taxon>Lysobacteraceae</taxon>
        <taxon>Lysobacter</taxon>
    </lineage>
</organism>
<sequence length="49" mass="5908">MRRKRFTAAPLPRSLVNGRFRTHRFRELRRNSCGIHVSEAVYPQRLLWA</sequence>
<dbReference type="STRING" id="69.GLE_2993"/>
<evidence type="ECO:0000313" key="2">
    <source>
        <dbReference type="Proteomes" id="UP000061569"/>
    </source>
</evidence>
<dbReference type="EMBL" id="CP013140">
    <property type="protein sequence ID" value="ALN58341.1"/>
    <property type="molecule type" value="Genomic_DNA"/>
</dbReference>
<accession>A0A0S2DIA4</accession>
<dbReference type="AlphaFoldDB" id="A0A0S2DIA4"/>
<dbReference type="PATRIC" id="fig|69.6.peg.2954"/>
<gene>
    <name evidence="1" type="ORF">GLE_2993</name>
</gene>
<dbReference type="KEGG" id="lez:GLE_2993"/>
<reference evidence="1 2" key="1">
    <citation type="submission" date="2015-11" db="EMBL/GenBank/DDBJ databases">
        <title>Genome sequences of Lysobacter enzymogenes strain C3 and Lysobacter antibioticus ATCC 29479.</title>
        <authorList>
            <person name="Kobayashi D.Y."/>
        </authorList>
    </citation>
    <scope>NUCLEOTIDE SEQUENCE [LARGE SCALE GENOMIC DNA]</scope>
    <source>
        <strain evidence="1 2">C3</strain>
    </source>
</reference>
<protein>
    <submittedName>
        <fullName evidence="1">Uncharacterized protein</fullName>
    </submittedName>
</protein>